<dbReference type="InterPro" id="IPR027417">
    <property type="entry name" value="P-loop_NTPase"/>
</dbReference>
<evidence type="ECO:0000313" key="1">
    <source>
        <dbReference type="EMBL" id="PZR00487.1"/>
    </source>
</evidence>
<evidence type="ECO:0000313" key="2">
    <source>
        <dbReference type="Proteomes" id="UP000248975"/>
    </source>
</evidence>
<protein>
    <submittedName>
        <fullName evidence="1">Chromosomal replication initiator DnaA</fullName>
    </submittedName>
</protein>
<sequence length="225" mass="24441">MIRQLAFELPLREALGREDFMISPANALALETLSDWRNWPGGRMLLIGPEGAGKTHLAHVWAADTQAIIVPGYGLATQNLPALAIKGAVIIEDADRIAATDQPALFHLHNMISERGGRLLLTARQPVRDWGLDLPDLISRMQAVAVTRLQPPDDALLSAVLVKLFTDRQIAISPALIPYLVSRMDRSFAAARALVARLDARALSQGRAITRGLAADILLDPDDTP</sequence>
<dbReference type="GO" id="GO:0005886">
    <property type="term" value="C:plasma membrane"/>
    <property type="evidence" value="ECO:0007669"/>
    <property type="project" value="TreeGrafter"/>
</dbReference>
<dbReference type="GO" id="GO:0006270">
    <property type="term" value="P:DNA replication initiation"/>
    <property type="evidence" value="ECO:0007669"/>
    <property type="project" value="TreeGrafter"/>
</dbReference>
<dbReference type="AlphaFoldDB" id="A0A2W5SF44"/>
<dbReference type="Gene3D" id="1.10.8.60">
    <property type="match status" value="1"/>
</dbReference>
<dbReference type="PANTHER" id="PTHR30050">
    <property type="entry name" value="CHROMOSOMAL REPLICATION INITIATOR PROTEIN DNAA"/>
    <property type="match status" value="1"/>
</dbReference>
<dbReference type="Gene3D" id="3.40.50.300">
    <property type="entry name" value="P-loop containing nucleotide triphosphate hydrolases"/>
    <property type="match status" value="1"/>
</dbReference>
<dbReference type="PANTHER" id="PTHR30050:SF5">
    <property type="entry name" value="DNAA REGULATORY INACTIVATOR HDA"/>
    <property type="match status" value="1"/>
</dbReference>
<name>A0A2W5SF44_CERSP</name>
<dbReference type="SUPFAM" id="SSF52540">
    <property type="entry name" value="P-loop containing nucleoside triphosphate hydrolases"/>
    <property type="match status" value="1"/>
</dbReference>
<proteinExistence type="predicted"/>
<dbReference type="Proteomes" id="UP000248975">
    <property type="component" value="Unassembled WGS sequence"/>
</dbReference>
<comment type="caution">
    <text evidence="1">The sequence shown here is derived from an EMBL/GenBank/DDBJ whole genome shotgun (WGS) entry which is preliminary data.</text>
</comment>
<gene>
    <name evidence="1" type="ORF">DI533_07960</name>
</gene>
<organism evidence="1 2">
    <name type="scientific">Cereibacter sphaeroides</name>
    <name type="common">Rhodobacter sphaeroides</name>
    <dbReference type="NCBI Taxonomy" id="1063"/>
    <lineage>
        <taxon>Bacteria</taxon>
        <taxon>Pseudomonadati</taxon>
        <taxon>Pseudomonadota</taxon>
        <taxon>Alphaproteobacteria</taxon>
        <taxon>Rhodobacterales</taxon>
        <taxon>Paracoccaceae</taxon>
        <taxon>Cereibacter</taxon>
    </lineage>
</organism>
<dbReference type="EMBL" id="QFQS01000001">
    <property type="protein sequence ID" value="PZR00487.1"/>
    <property type="molecule type" value="Genomic_DNA"/>
</dbReference>
<accession>A0A2W5SF44</accession>
<reference evidence="1 2" key="1">
    <citation type="submission" date="2017-08" db="EMBL/GenBank/DDBJ databases">
        <title>Infants hospitalized years apart are colonized by the same room-sourced microbial strains.</title>
        <authorList>
            <person name="Brooks B."/>
            <person name="Olm M.R."/>
            <person name="Firek B.A."/>
            <person name="Baker R."/>
            <person name="Thomas B.C."/>
            <person name="Morowitz M.J."/>
            <person name="Banfield J.F."/>
        </authorList>
    </citation>
    <scope>NUCLEOTIDE SEQUENCE [LARGE SCALE GENOMIC DNA]</scope>
    <source>
        <strain evidence="1">S2_003_000_R2_11</strain>
    </source>
</reference>
<dbReference type="GO" id="GO:0003688">
    <property type="term" value="F:DNA replication origin binding"/>
    <property type="evidence" value="ECO:0007669"/>
    <property type="project" value="TreeGrafter"/>
</dbReference>